<dbReference type="Proteomes" id="UP000755667">
    <property type="component" value="Unassembled WGS sequence"/>
</dbReference>
<protein>
    <submittedName>
        <fullName evidence="5">GntR family transcriptional regulator</fullName>
    </submittedName>
</protein>
<dbReference type="GeneID" id="62641133"/>
<dbReference type="Pfam" id="PF00392">
    <property type="entry name" value="GntR"/>
    <property type="match status" value="1"/>
</dbReference>
<sequence length="226" mass="25356">MQTIEQPKSLTEQTYDILLNAICSGEFEPGERLNQDEIAASLKVSRQPVNSAISLLKANGFVEDTGRRGVVASPISPEQFLSIYEFRSAVEPFAIRLAHERKPADAAQEAEMMLKRGWEAVRSNDPHQQIAVDFEFHEMIYTWAGNDTIQTTMRTNWHHIRRSMAVVVRGVVSADTSWTEHSRVIEALMQGDVERAEDEMKAHIDRATAKAVARLLEVNAAPSEVP</sequence>
<dbReference type="InterPro" id="IPR036390">
    <property type="entry name" value="WH_DNA-bd_sf"/>
</dbReference>
<organism evidence="5 7">
    <name type="scientific">Marivita cryptomonadis</name>
    <dbReference type="NCBI Taxonomy" id="505252"/>
    <lineage>
        <taxon>Bacteria</taxon>
        <taxon>Pseudomonadati</taxon>
        <taxon>Pseudomonadota</taxon>
        <taxon>Alphaproteobacteria</taxon>
        <taxon>Rhodobacterales</taxon>
        <taxon>Roseobacteraceae</taxon>
        <taxon>Marivita</taxon>
    </lineage>
</organism>
<evidence type="ECO:0000313" key="6">
    <source>
        <dbReference type="EMBL" id="MBM2415885.1"/>
    </source>
</evidence>
<dbReference type="Gene3D" id="1.20.120.530">
    <property type="entry name" value="GntR ligand-binding domain-like"/>
    <property type="match status" value="1"/>
</dbReference>
<evidence type="ECO:0000313" key="5">
    <source>
        <dbReference type="EMBL" id="MBM2411218.1"/>
    </source>
</evidence>
<evidence type="ECO:0000313" key="8">
    <source>
        <dbReference type="Proteomes" id="UP000809440"/>
    </source>
</evidence>
<dbReference type="Gene3D" id="1.10.10.10">
    <property type="entry name" value="Winged helix-like DNA-binding domain superfamily/Winged helix DNA-binding domain"/>
    <property type="match status" value="1"/>
</dbReference>
<dbReference type="InterPro" id="IPR011711">
    <property type="entry name" value="GntR_C"/>
</dbReference>
<feature type="domain" description="HTH gntR-type" evidence="4">
    <location>
        <begin position="8"/>
        <end position="75"/>
    </location>
</feature>
<keyword evidence="8" id="KW-1185">Reference proteome</keyword>
<dbReference type="InterPro" id="IPR000524">
    <property type="entry name" value="Tscrpt_reg_HTH_GntR"/>
</dbReference>
<evidence type="ECO:0000259" key="4">
    <source>
        <dbReference type="PROSITE" id="PS50949"/>
    </source>
</evidence>
<dbReference type="Pfam" id="PF07729">
    <property type="entry name" value="FCD"/>
    <property type="match status" value="1"/>
</dbReference>
<evidence type="ECO:0000256" key="3">
    <source>
        <dbReference type="ARBA" id="ARBA00023163"/>
    </source>
</evidence>
<keyword evidence="3" id="KW-0804">Transcription</keyword>
<dbReference type="InterPro" id="IPR008920">
    <property type="entry name" value="TF_FadR/GntR_C"/>
</dbReference>
<proteinExistence type="predicted"/>
<evidence type="ECO:0000256" key="2">
    <source>
        <dbReference type="ARBA" id="ARBA00023125"/>
    </source>
</evidence>
<dbReference type="SUPFAM" id="SSF46785">
    <property type="entry name" value="Winged helix' DNA-binding domain"/>
    <property type="match status" value="1"/>
</dbReference>
<dbReference type="GO" id="GO:0003700">
    <property type="term" value="F:DNA-binding transcription factor activity"/>
    <property type="evidence" value="ECO:0007669"/>
    <property type="project" value="InterPro"/>
</dbReference>
<dbReference type="PANTHER" id="PTHR43537:SF45">
    <property type="entry name" value="GNTR FAMILY REGULATORY PROTEIN"/>
    <property type="match status" value="1"/>
</dbReference>
<dbReference type="AlphaFoldDB" id="A0A9Q2P0C1"/>
<dbReference type="EMBL" id="JAFBXE010000002">
    <property type="protein sequence ID" value="MBM2411218.1"/>
    <property type="molecule type" value="Genomic_DNA"/>
</dbReference>
<dbReference type="Proteomes" id="UP000809440">
    <property type="component" value="Unassembled WGS sequence"/>
</dbReference>
<dbReference type="PANTHER" id="PTHR43537">
    <property type="entry name" value="TRANSCRIPTIONAL REGULATOR, GNTR FAMILY"/>
    <property type="match status" value="1"/>
</dbReference>
<dbReference type="SMART" id="SM00345">
    <property type="entry name" value="HTH_GNTR"/>
    <property type="match status" value="1"/>
</dbReference>
<dbReference type="CDD" id="cd07377">
    <property type="entry name" value="WHTH_GntR"/>
    <property type="match status" value="1"/>
</dbReference>
<name>A0A9Q2P0C1_9RHOB</name>
<comment type="caution">
    <text evidence="5">The sequence shown here is derived from an EMBL/GenBank/DDBJ whole genome shotgun (WGS) entry which is preliminary data.</text>
</comment>
<dbReference type="GO" id="GO:0003677">
    <property type="term" value="F:DNA binding"/>
    <property type="evidence" value="ECO:0007669"/>
    <property type="project" value="UniProtKB-KW"/>
</dbReference>
<reference evidence="5 8" key="1">
    <citation type="submission" date="2021-01" db="EMBL/GenBank/DDBJ databases">
        <title>Diatom-associated Roseobacters Show Island Model of Population Structure.</title>
        <authorList>
            <person name="Qu L."/>
            <person name="Feng X."/>
            <person name="Chen Y."/>
            <person name="Li L."/>
            <person name="Wang X."/>
            <person name="Hu Z."/>
            <person name="Wang H."/>
            <person name="Luo H."/>
        </authorList>
    </citation>
    <scope>NUCLEOTIDE SEQUENCE</scope>
    <source>
        <strain evidence="6 8">CC28-63</strain>
        <strain evidence="5">CC28-69</strain>
    </source>
</reference>
<gene>
    <name evidence="5" type="ORF">JQX41_02800</name>
    <name evidence="6" type="ORF">JQX48_02800</name>
</gene>
<dbReference type="PROSITE" id="PS50949">
    <property type="entry name" value="HTH_GNTR"/>
    <property type="match status" value="1"/>
</dbReference>
<dbReference type="SMART" id="SM00895">
    <property type="entry name" value="FCD"/>
    <property type="match status" value="1"/>
</dbReference>
<evidence type="ECO:0000256" key="1">
    <source>
        <dbReference type="ARBA" id="ARBA00023015"/>
    </source>
</evidence>
<keyword evidence="1" id="KW-0805">Transcription regulation</keyword>
<keyword evidence="2" id="KW-0238">DNA-binding</keyword>
<dbReference type="SUPFAM" id="SSF48008">
    <property type="entry name" value="GntR ligand-binding domain-like"/>
    <property type="match status" value="1"/>
</dbReference>
<dbReference type="RefSeq" id="WP_171046155.1">
    <property type="nucleotide sequence ID" value="NZ_JAFBWU010000002.1"/>
</dbReference>
<evidence type="ECO:0000313" key="7">
    <source>
        <dbReference type="Proteomes" id="UP000755667"/>
    </source>
</evidence>
<dbReference type="EMBL" id="JAFBXF010000002">
    <property type="protein sequence ID" value="MBM2415885.1"/>
    <property type="molecule type" value="Genomic_DNA"/>
</dbReference>
<dbReference type="InterPro" id="IPR036388">
    <property type="entry name" value="WH-like_DNA-bd_sf"/>
</dbReference>
<accession>A0A9Q2P0C1</accession>